<dbReference type="Gene3D" id="3.90.950.10">
    <property type="match status" value="1"/>
</dbReference>
<keyword evidence="6" id="KW-1185">Reference proteome</keyword>
<gene>
    <name evidence="5" type="ORF">NMK71_03165</name>
</gene>
<evidence type="ECO:0000313" key="6">
    <source>
        <dbReference type="Proteomes" id="UP001152599"/>
    </source>
</evidence>
<dbReference type="Pfam" id="PF02545">
    <property type="entry name" value="Maf"/>
    <property type="match status" value="1"/>
</dbReference>
<comment type="subcellular location">
    <subcellularLocation>
        <location evidence="4">Cytoplasm</location>
    </subcellularLocation>
</comment>
<dbReference type="GO" id="GO:0009117">
    <property type="term" value="P:nucleotide metabolic process"/>
    <property type="evidence" value="ECO:0007669"/>
    <property type="project" value="UniProtKB-KW"/>
</dbReference>
<evidence type="ECO:0000256" key="4">
    <source>
        <dbReference type="HAMAP-Rule" id="MF_00528"/>
    </source>
</evidence>
<dbReference type="RefSeq" id="WP_304420027.1">
    <property type="nucleotide sequence ID" value="NZ_JANCMU010000001.1"/>
</dbReference>
<comment type="catalytic activity">
    <reaction evidence="4">
        <text>dTTP + H2O = dTMP + diphosphate + H(+)</text>
        <dbReference type="Rhea" id="RHEA:28534"/>
        <dbReference type="ChEBI" id="CHEBI:15377"/>
        <dbReference type="ChEBI" id="CHEBI:15378"/>
        <dbReference type="ChEBI" id="CHEBI:33019"/>
        <dbReference type="ChEBI" id="CHEBI:37568"/>
        <dbReference type="ChEBI" id="CHEBI:63528"/>
        <dbReference type="EC" id="3.6.1.9"/>
    </reaction>
</comment>
<dbReference type="NCBIfam" id="TIGR00172">
    <property type="entry name" value="maf"/>
    <property type="match status" value="1"/>
</dbReference>
<dbReference type="PANTHER" id="PTHR43213">
    <property type="entry name" value="BIFUNCTIONAL DTTP/UTP PYROPHOSPHATASE/METHYLTRANSFERASE PROTEIN-RELATED"/>
    <property type="match status" value="1"/>
</dbReference>
<comment type="function">
    <text evidence="4">Nucleoside triphosphate pyrophosphatase that hydrolyzes dTTP and UTP. May have a dual role in cell division arrest and in preventing the incorporation of modified nucleotides into cellular nucleic acids.</text>
</comment>
<proteinExistence type="inferred from homology"/>
<feature type="site" description="Important for substrate specificity" evidence="4">
    <location>
        <position position="159"/>
    </location>
</feature>
<dbReference type="PANTHER" id="PTHR43213:SF5">
    <property type="entry name" value="BIFUNCTIONAL DTTP_UTP PYROPHOSPHATASE_METHYLTRANSFERASE PROTEIN-RELATED"/>
    <property type="match status" value="1"/>
</dbReference>
<reference evidence="5" key="1">
    <citation type="submission" date="2022-07" db="EMBL/GenBank/DDBJ databases">
        <title>Description and genome-wide analysis of Profundicola chukchiensis gen. nov., sp. nov., marine bacteria isolated from bottom sediments of the Chukchi Sea.</title>
        <authorList>
            <person name="Romanenko L."/>
            <person name="Otstavnykh N."/>
            <person name="Kurilenko V."/>
            <person name="Eremeev V."/>
            <person name="Velansky P."/>
            <person name="Mikhailov V."/>
            <person name="Isaeva M."/>
        </authorList>
    </citation>
    <scope>NUCLEOTIDE SEQUENCE</scope>
    <source>
        <strain evidence="5">KMM 9713</strain>
    </source>
</reference>
<name>A0A9X4RW25_9FLAO</name>
<keyword evidence="2 4" id="KW-0378">Hydrolase</keyword>
<dbReference type="SUPFAM" id="SSF52972">
    <property type="entry name" value="ITPase-like"/>
    <property type="match status" value="1"/>
</dbReference>
<dbReference type="EC" id="3.6.1.9" evidence="4"/>
<dbReference type="InterPro" id="IPR029001">
    <property type="entry name" value="ITPase-like_fam"/>
</dbReference>
<dbReference type="PIRSF" id="PIRSF006305">
    <property type="entry name" value="Maf"/>
    <property type="match status" value="1"/>
</dbReference>
<organism evidence="5 6">
    <name type="scientific">Profundicola chukchiensis</name>
    <dbReference type="NCBI Taxonomy" id="2961959"/>
    <lineage>
        <taxon>Bacteria</taxon>
        <taxon>Pseudomonadati</taxon>
        <taxon>Bacteroidota</taxon>
        <taxon>Flavobacteriia</taxon>
        <taxon>Flavobacteriales</taxon>
        <taxon>Weeksellaceae</taxon>
        <taxon>Profundicola</taxon>
    </lineage>
</organism>
<evidence type="ECO:0000313" key="5">
    <source>
        <dbReference type="EMBL" id="MDG4945402.1"/>
    </source>
</evidence>
<dbReference type="GO" id="GO:0047429">
    <property type="term" value="F:nucleoside triphosphate diphosphatase activity"/>
    <property type="evidence" value="ECO:0007669"/>
    <property type="project" value="UniProtKB-EC"/>
</dbReference>
<comment type="caution">
    <text evidence="4">Lacks conserved residue(s) required for the propagation of feature annotation.</text>
</comment>
<evidence type="ECO:0000256" key="3">
    <source>
        <dbReference type="ARBA" id="ARBA00023080"/>
    </source>
</evidence>
<comment type="similarity">
    <text evidence="4">Belongs to the Maf family. YhdE subfamily.</text>
</comment>
<keyword evidence="3 4" id="KW-0546">Nucleotide metabolism</keyword>
<dbReference type="HAMAP" id="MF_00528">
    <property type="entry name" value="Maf"/>
    <property type="match status" value="1"/>
</dbReference>
<dbReference type="InterPro" id="IPR003697">
    <property type="entry name" value="Maf-like"/>
</dbReference>
<comment type="catalytic activity">
    <reaction evidence="4">
        <text>UTP + H2O = UMP + diphosphate + H(+)</text>
        <dbReference type="Rhea" id="RHEA:29395"/>
        <dbReference type="ChEBI" id="CHEBI:15377"/>
        <dbReference type="ChEBI" id="CHEBI:15378"/>
        <dbReference type="ChEBI" id="CHEBI:33019"/>
        <dbReference type="ChEBI" id="CHEBI:46398"/>
        <dbReference type="ChEBI" id="CHEBI:57865"/>
        <dbReference type="EC" id="3.6.1.9"/>
    </reaction>
</comment>
<keyword evidence="4" id="KW-0963">Cytoplasm</keyword>
<feature type="active site" description="Proton acceptor" evidence="4">
    <location>
        <position position="76"/>
    </location>
</feature>
<dbReference type="AlphaFoldDB" id="A0A9X4RW25"/>
<comment type="caution">
    <text evidence="5">The sequence shown here is derived from an EMBL/GenBank/DDBJ whole genome shotgun (WGS) entry which is preliminary data.</text>
</comment>
<evidence type="ECO:0000256" key="2">
    <source>
        <dbReference type="ARBA" id="ARBA00022801"/>
    </source>
</evidence>
<dbReference type="EMBL" id="JANCMU010000001">
    <property type="protein sequence ID" value="MDG4945402.1"/>
    <property type="molecule type" value="Genomic_DNA"/>
</dbReference>
<evidence type="ECO:0000256" key="1">
    <source>
        <dbReference type="ARBA" id="ARBA00001968"/>
    </source>
</evidence>
<sequence length="194" mass="22705">MIKDKFQNNQIILASKSPRRKELLERLDLDFITISLEADESYSEELKKHEITEFLCHKKKLAYHNWQENQILITSDTIVWFKNKAFEKPKSREKAIEMLQTLSGQTHEVITSVGIFSTQKELVLSDITQVTFSELDQQEIEYYVDTYQPYDKAGSYGIQEWIGYIGITKIEGSYFNVMGLPVQKLYQALKDFKT</sequence>
<comment type="cofactor">
    <cofactor evidence="1 4">
        <name>a divalent metal cation</name>
        <dbReference type="ChEBI" id="CHEBI:60240"/>
    </cofactor>
</comment>
<dbReference type="GO" id="GO:0005737">
    <property type="term" value="C:cytoplasm"/>
    <property type="evidence" value="ECO:0007669"/>
    <property type="project" value="UniProtKB-SubCell"/>
</dbReference>
<feature type="site" description="Important for substrate specificity" evidence="4">
    <location>
        <position position="77"/>
    </location>
</feature>
<protein>
    <recommendedName>
        <fullName evidence="4">dTTP/UTP pyrophosphatase</fullName>
        <shortName evidence="4">dTTPase/UTPase</shortName>
        <ecNumber evidence="4">3.6.1.9</ecNumber>
    </recommendedName>
    <alternativeName>
        <fullName evidence="4">Nucleoside triphosphate pyrophosphatase</fullName>
    </alternativeName>
    <alternativeName>
        <fullName evidence="4">Nucleotide pyrophosphatase</fullName>
        <shortName evidence="4">Nucleotide PPase</shortName>
    </alternativeName>
</protein>
<dbReference type="Proteomes" id="UP001152599">
    <property type="component" value="Unassembled WGS sequence"/>
</dbReference>
<feature type="site" description="Important for substrate specificity" evidence="4">
    <location>
        <position position="19"/>
    </location>
</feature>
<dbReference type="CDD" id="cd00555">
    <property type="entry name" value="Maf"/>
    <property type="match status" value="1"/>
</dbReference>
<accession>A0A9X4RW25</accession>